<dbReference type="InterPro" id="IPR036228">
    <property type="entry name" value="ATP_synth_F0_dsu_sf_mt"/>
</dbReference>
<protein>
    <recommendedName>
        <fullName evidence="10">ATP synthase subunit d, mitochondrial</fullName>
    </recommendedName>
</protein>
<comment type="function">
    <text evidence="10">Mitochondrial membrane ATP synthase (F(1)F(0) ATP synthase or Complex V) produces ATP from ADP in the presence of a proton gradient across the membrane which is generated by electron transport complexes of the respiratory chain. F-type ATPases consist of two structural domains, F(1) - containing the extramembraneous catalytic core, and F(0) - containing the membrane proton channel, linked together by a central stalk and a peripheral stalk. During catalysis, ATP synthesis in the catalytic domain of F(1) is coupled via a rotary mechanism of the central stalk subunits to proton translocation.</text>
</comment>
<dbReference type="PANTHER" id="PTHR12700">
    <property type="entry name" value="ATP SYNTHASE SUBUNIT D, MITOCHONDRIAL"/>
    <property type="match status" value="1"/>
</dbReference>
<evidence type="ECO:0000313" key="13">
    <source>
        <dbReference type="RefSeq" id="XP_025409255.1"/>
    </source>
</evidence>
<evidence type="ECO:0000256" key="2">
    <source>
        <dbReference type="ARBA" id="ARBA00006842"/>
    </source>
</evidence>
<keyword evidence="9 10" id="KW-0472">Membrane</keyword>
<keyword evidence="8 10" id="KW-0496">Mitochondrion</keyword>
<dbReference type="GO" id="GO:0005743">
    <property type="term" value="C:mitochondrial inner membrane"/>
    <property type="evidence" value="ECO:0007669"/>
    <property type="project" value="UniProtKB-SubCell"/>
</dbReference>
<evidence type="ECO:0000256" key="1">
    <source>
        <dbReference type="ARBA" id="ARBA00004273"/>
    </source>
</evidence>
<organism evidence="11">
    <name type="scientific">Sipha flava</name>
    <name type="common">yellow sugarcane aphid</name>
    <dbReference type="NCBI Taxonomy" id="143950"/>
    <lineage>
        <taxon>Eukaryota</taxon>
        <taxon>Metazoa</taxon>
        <taxon>Ecdysozoa</taxon>
        <taxon>Arthropoda</taxon>
        <taxon>Hexapoda</taxon>
        <taxon>Insecta</taxon>
        <taxon>Pterygota</taxon>
        <taxon>Neoptera</taxon>
        <taxon>Paraneoptera</taxon>
        <taxon>Hemiptera</taxon>
        <taxon>Sternorrhyncha</taxon>
        <taxon>Aphidomorpha</taxon>
        <taxon>Aphidoidea</taxon>
        <taxon>Aphididae</taxon>
        <taxon>Sipha</taxon>
    </lineage>
</organism>
<evidence type="ECO:0000256" key="10">
    <source>
        <dbReference type="PIRNR" id="PIRNR005514"/>
    </source>
</evidence>
<evidence type="ECO:0000313" key="12">
    <source>
        <dbReference type="Proteomes" id="UP000694846"/>
    </source>
</evidence>
<gene>
    <name evidence="11" type="primary">ATPsyn-d</name>
    <name evidence="13" type="synonym">LOC112682757</name>
    <name evidence="11" type="ORF">g.22076</name>
</gene>
<evidence type="ECO:0000256" key="4">
    <source>
        <dbReference type="ARBA" id="ARBA00022547"/>
    </source>
</evidence>
<accession>A0A2S2R0R4</accession>
<proteinExistence type="inferred from homology"/>
<dbReference type="GO" id="GO:0045259">
    <property type="term" value="C:proton-transporting ATP synthase complex"/>
    <property type="evidence" value="ECO:0007669"/>
    <property type="project" value="UniProtKB-KW"/>
</dbReference>
<dbReference type="Gene3D" id="6.10.280.70">
    <property type="match status" value="1"/>
</dbReference>
<comment type="similarity">
    <text evidence="2 10">Belongs to the ATPase d subunit family.</text>
</comment>
<keyword evidence="4" id="KW-0138">CF(0)</keyword>
<name>A0A2S2R0R4_9HEMI</name>
<dbReference type="InterPro" id="IPR008689">
    <property type="entry name" value="ATP_synth_F0_dsu_mt"/>
</dbReference>
<reference evidence="11" key="1">
    <citation type="submission" date="2018-04" db="EMBL/GenBank/DDBJ databases">
        <title>Transcriptome assembly of Sipha flava.</title>
        <authorList>
            <person name="Scully E.D."/>
            <person name="Geib S.M."/>
            <person name="Palmer N.A."/>
            <person name="Koch K."/>
            <person name="Bradshaw J."/>
            <person name="Heng-Moss T."/>
            <person name="Sarath G."/>
        </authorList>
    </citation>
    <scope>NUCLEOTIDE SEQUENCE</scope>
</reference>
<keyword evidence="5 10" id="KW-0375">Hydrogen ion transport</keyword>
<dbReference type="GO" id="GO:0015078">
    <property type="term" value="F:proton transmembrane transporter activity"/>
    <property type="evidence" value="ECO:0007669"/>
    <property type="project" value="InterPro"/>
</dbReference>
<keyword evidence="6 10" id="KW-0999">Mitochondrion inner membrane</keyword>
<dbReference type="AlphaFoldDB" id="A0A2S2R0R4"/>
<dbReference type="SUPFAM" id="SSF161065">
    <property type="entry name" value="ATP synthase D chain-like"/>
    <property type="match status" value="1"/>
</dbReference>
<dbReference type="Pfam" id="PF05873">
    <property type="entry name" value="Mt_ATP-synt_D"/>
    <property type="match status" value="1"/>
</dbReference>
<comment type="subcellular location">
    <subcellularLocation>
        <location evidence="1 10">Mitochondrion inner membrane</location>
    </subcellularLocation>
</comment>
<dbReference type="PIRSF" id="PIRSF005514">
    <property type="entry name" value="ATPase_F0_D_mt"/>
    <property type="match status" value="1"/>
</dbReference>
<evidence type="ECO:0000256" key="5">
    <source>
        <dbReference type="ARBA" id="ARBA00022781"/>
    </source>
</evidence>
<evidence type="ECO:0000313" key="11">
    <source>
        <dbReference type="EMBL" id="MBY83523.1"/>
    </source>
</evidence>
<keyword evidence="12" id="KW-1185">Reference proteome</keyword>
<dbReference type="OrthoDB" id="35799at2759"/>
<evidence type="ECO:0000256" key="8">
    <source>
        <dbReference type="ARBA" id="ARBA00023128"/>
    </source>
</evidence>
<dbReference type="EMBL" id="GGMS01014320">
    <property type="protein sequence ID" value="MBY83523.1"/>
    <property type="molecule type" value="Transcribed_RNA"/>
</dbReference>
<keyword evidence="7 10" id="KW-0406">Ion transport</keyword>
<evidence type="ECO:0000256" key="9">
    <source>
        <dbReference type="ARBA" id="ARBA00023136"/>
    </source>
</evidence>
<sequence length="183" mass="21169">MSGKRIAQSSVNWAAIAERIPETERASYLAFKSKSDVYLRKMLTLPAEPLKIDWALYKSKVALPGLVENFEKLYGAVKIPYPEDKYTVAIDNHEKEIVKGIEQFKIESEKIIKQAENRVEVISKMLPYSQMTYEDAAYIEPELTLDLENKPSFWPHQDIDYVFDEPEEENAKIEEQKKIDAAH</sequence>
<evidence type="ECO:0000256" key="3">
    <source>
        <dbReference type="ARBA" id="ARBA00022448"/>
    </source>
</evidence>
<evidence type="ECO:0000256" key="7">
    <source>
        <dbReference type="ARBA" id="ARBA00023065"/>
    </source>
</evidence>
<dbReference type="GO" id="GO:0015986">
    <property type="term" value="P:proton motive force-driven ATP synthesis"/>
    <property type="evidence" value="ECO:0007669"/>
    <property type="project" value="UniProtKB-UniRule"/>
</dbReference>
<reference evidence="13" key="2">
    <citation type="submission" date="2025-04" db="UniProtKB">
        <authorList>
            <consortium name="RefSeq"/>
        </authorList>
    </citation>
    <scope>IDENTIFICATION</scope>
    <source>
        <tissue evidence="13">Whole body</tissue>
    </source>
</reference>
<dbReference type="Proteomes" id="UP000694846">
    <property type="component" value="Unplaced"/>
</dbReference>
<keyword evidence="3 10" id="KW-0813">Transport</keyword>
<dbReference type="RefSeq" id="XP_025409255.1">
    <property type="nucleotide sequence ID" value="XM_025553470.1"/>
</dbReference>
<evidence type="ECO:0000256" key="6">
    <source>
        <dbReference type="ARBA" id="ARBA00022792"/>
    </source>
</evidence>